<feature type="transmembrane region" description="Helical" evidence="11">
    <location>
        <begin position="328"/>
        <end position="349"/>
    </location>
</feature>
<sequence length="373" mass="42747">MLWIGLFILITILIISMQWFFGISKLPMLKNYSPEENSFPSVSIVVAAKNEEKRIKEAVISMLNLDYPNLEVVVVNDRSDDATLDLLLRLQKEHPQSSRLMVHTVTSLPDGWLGKNHALQTGADLSSGSWILFTDADIIFDSSALSRAVSLIRKEKLDHLALVPDNEGGTSAYRAFHNYWSILGMWNFIQLKHAGIGAFNFINRKVYISAGEHRSLRTDPDDDLKLGKRIVNQGFRQKLGFGKDLVYVQWYENIPQVVNGLEKNLFAFMRYSIFASIFFSALIFMLHVFPFAALFFTQASVFFIFFLIIALYTGMYAYNQRFTGENPILILTMPFCALLFIFCLLRSMFMTLKRGGVVWRGTLYPLKELRKKK</sequence>
<dbReference type="AlphaFoldDB" id="A0A5C7FJW9"/>
<evidence type="ECO:0000256" key="10">
    <source>
        <dbReference type="ARBA" id="ARBA00040345"/>
    </source>
</evidence>
<evidence type="ECO:0000313" key="14">
    <source>
        <dbReference type="Proteomes" id="UP000321816"/>
    </source>
</evidence>
<dbReference type="SUPFAM" id="SSF53448">
    <property type="entry name" value="Nucleotide-diphospho-sugar transferases"/>
    <property type="match status" value="1"/>
</dbReference>
<dbReference type="InterPro" id="IPR029044">
    <property type="entry name" value="Nucleotide-diphossugar_trans"/>
</dbReference>
<dbReference type="PANTHER" id="PTHR43646">
    <property type="entry name" value="GLYCOSYLTRANSFERASE"/>
    <property type="match status" value="1"/>
</dbReference>
<dbReference type="Pfam" id="PF00535">
    <property type="entry name" value="Glycos_transf_2"/>
    <property type="match status" value="1"/>
</dbReference>
<proteinExistence type="inferred from homology"/>
<dbReference type="Gene3D" id="3.90.550.10">
    <property type="entry name" value="Spore Coat Polysaccharide Biosynthesis Protein SpsA, Chain A"/>
    <property type="match status" value="1"/>
</dbReference>
<protein>
    <recommendedName>
        <fullName evidence="10">4,4'-diaponeurosporenoate glycosyltransferase</fullName>
    </recommendedName>
</protein>
<comment type="function">
    <text evidence="7">Catalyzes the glycosylation of 4,4'-diaponeurosporenoate, i.e. the esterification of glucose at the C1'' position with the carboxyl group of 4,4'-diaponeurosporenic acid, to form glycosyl-4,4'-diaponeurosporenoate. This is a step in the biosynthesis of staphyloxanthin, an orange pigment present in most staphylococci strains.</text>
</comment>
<keyword evidence="14" id="KW-1185">Reference proteome</keyword>
<evidence type="ECO:0000256" key="7">
    <source>
        <dbReference type="ARBA" id="ARBA00037281"/>
    </source>
</evidence>
<evidence type="ECO:0000256" key="4">
    <source>
        <dbReference type="ARBA" id="ARBA00022679"/>
    </source>
</evidence>
<keyword evidence="2" id="KW-1003">Cell membrane</keyword>
<comment type="subcellular location">
    <subcellularLocation>
        <location evidence="1">Cell membrane</location>
    </subcellularLocation>
</comment>
<dbReference type="RefSeq" id="WP_147804043.1">
    <property type="nucleotide sequence ID" value="NZ_CP144914.1"/>
</dbReference>
<evidence type="ECO:0000256" key="6">
    <source>
        <dbReference type="ARBA" id="ARBA00023136"/>
    </source>
</evidence>
<keyword evidence="5" id="KW-0125">Carotenoid biosynthesis</keyword>
<organism evidence="13 14">
    <name type="scientific">Alkalicoccus halolimnae</name>
    <dbReference type="NCBI Taxonomy" id="1667239"/>
    <lineage>
        <taxon>Bacteria</taxon>
        <taxon>Bacillati</taxon>
        <taxon>Bacillota</taxon>
        <taxon>Bacilli</taxon>
        <taxon>Bacillales</taxon>
        <taxon>Bacillaceae</taxon>
        <taxon>Alkalicoccus</taxon>
    </lineage>
</organism>
<evidence type="ECO:0000256" key="5">
    <source>
        <dbReference type="ARBA" id="ARBA00022746"/>
    </source>
</evidence>
<evidence type="ECO:0000256" key="3">
    <source>
        <dbReference type="ARBA" id="ARBA00022676"/>
    </source>
</evidence>
<dbReference type="InterPro" id="IPR001173">
    <property type="entry name" value="Glyco_trans_2-like"/>
</dbReference>
<accession>A0A5C7FJW9</accession>
<dbReference type="EMBL" id="CP144914">
    <property type="protein sequence ID" value="WWD80993.1"/>
    <property type="molecule type" value="Genomic_DNA"/>
</dbReference>
<dbReference type="PANTHER" id="PTHR43646:SF2">
    <property type="entry name" value="GLYCOSYLTRANSFERASE 2-LIKE DOMAIN-CONTAINING PROTEIN"/>
    <property type="match status" value="1"/>
</dbReference>
<gene>
    <name evidence="13" type="ORF">FTX54_005365</name>
</gene>
<comment type="pathway">
    <text evidence="8">Carotenoid biosynthesis; staphyloxanthin biosynthesis; staphyloxanthin from farnesyl diphosphate: step 4/5.</text>
</comment>
<keyword evidence="11" id="KW-1133">Transmembrane helix</keyword>
<dbReference type="GO" id="GO:0016117">
    <property type="term" value="P:carotenoid biosynthetic process"/>
    <property type="evidence" value="ECO:0007669"/>
    <property type="project" value="UniProtKB-KW"/>
</dbReference>
<reference evidence="13 14" key="1">
    <citation type="submission" date="2024-01" db="EMBL/GenBank/DDBJ databases">
        <title>Complete Genome Sequence of Alkalicoccus halolimnae BZ-SZ-XJ29T, a Moderately Halophilic Bacterium Isolated from a Salt Lake.</title>
        <authorList>
            <person name="Zhao B."/>
        </authorList>
    </citation>
    <scope>NUCLEOTIDE SEQUENCE [LARGE SCALE GENOMIC DNA]</scope>
    <source>
        <strain evidence="13 14">BZ-SZ-XJ29</strain>
    </source>
</reference>
<comment type="similarity">
    <text evidence="9">Belongs to the glycosyltransferase 2 family. CrtQ subfamily.</text>
</comment>
<feature type="transmembrane region" description="Helical" evidence="11">
    <location>
        <begin position="295"/>
        <end position="316"/>
    </location>
</feature>
<evidence type="ECO:0000256" key="11">
    <source>
        <dbReference type="SAM" id="Phobius"/>
    </source>
</evidence>
<name>A0A5C7FJW9_9BACI</name>
<evidence type="ECO:0000313" key="13">
    <source>
        <dbReference type="EMBL" id="WWD80993.1"/>
    </source>
</evidence>
<evidence type="ECO:0000259" key="12">
    <source>
        <dbReference type="Pfam" id="PF00535"/>
    </source>
</evidence>
<feature type="transmembrane region" description="Helical" evidence="11">
    <location>
        <begin position="271"/>
        <end position="289"/>
    </location>
</feature>
<feature type="domain" description="Glycosyltransferase 2-like" evidence="12">
    <location>
        <begin position="43"/>
        <end position="179"/>
    </location>
</feature>
<keyword evidence="4 13" id="KW-0808">Transferase</keyword>
<dbReference type="GO" id="GO:0016757">
    <property type="term" value="F:glycosyltransferase activity"/>
    <property type="evidence" value="ECO:0007669"/>
    <property type="project" value="UniProtKB-KW"/>
</dbReference>
<dbReference type="Proteomes" id="UP000321816">
    <property type="component" value="Chromosome"/>
</dbReference>
<dbReference type="KEGG" id="ahal:FTX54_005365"/>
<evidence type="ECO:0000256" key="8">
    <source>
        <dbReference type="ARBA" id="ARBA00037904"/>
    </source>
</evidence>
<keyword evidence="6 11" id="KW-0472">Membrane</keyword>
<evidence type="ECO:0000256" key="9">
    <source>
        <dbReference type="ARBA" id="ARBA00038120"/>
    </source>
</evidence>
<evidence type="ECO:0000256" key="1">
    <source>
        <dbReference type="ARBA" id="ARBA00004236"/>
    </source>
</evidence>
<feature type="transmembrane region" description="Helical" evidence="11">
    <location>
        <begin position="6"/>
        <end position="23"/>
    </location>
</feature>
<keyword evidence="3 13" id="KW-0328">Glycosyltransferase</keyword>
<dbReference type="GO" id="GO:0005886">
    <property type="term" value="C:plasma membrane"/>
    <property type="evidence" value="ECO:0007669"/>
    <property type="project" value="UniProtKB-SubCell"/>
</dbReference>
<dbReference type="OrthoDB" id="9800276at2"/>
<evidence type="ECO:0000256" key="2">
    <source>
        <dbReference type="ARBA" id="ARBA00022475"/>
    </source>
</evidence>
<keyword evidence="11" id="KW-0812">Transmembrane</keyword>